<feature type="domain" description="Thioredoxin" evidence="10">
    <location>
        <begin position="182"/>
        <end position="340"/>
    </location>
</feature>
<dbReference type="InterPro" id="IPR050217">
    <property type="entry name" value="Peroxiredoxin"/>
</dbReference>
<feature type="region of interest" description="Disordered" evidence="9">
    <location>
        <begin position="41"/>
        <end position="68"/>
    </location>
</feature>
<keyword evidence="5" id="KW-0560">Oxidoreductase</keyword>
<dbReference type="InterPro" id="IPR019479">
    <property type="entry name" value="Peroxiredoxin_C"/>
</dbReference>
<dbReference type="Proteomes" id="UP000001595">
    <property type="component" value="Chromosome X"/>
</dbReference>
<keyword evidence="4" id="KW-0049">Antioxidant</keyword>
<organism evidence="11 12">
    <name type="scientific">Pongo abelii</name>
    <name type="common">Sumatran orangutan</name>
    <name type="synonym">Pongo pygmaeus abelii</name>
    <dbReference type="NCBI Taxonomy" id="9601"/>
    <lineage>
        <taxon>Eukaryota</taxon>
        <taxon>Metazoa</taxon>
        <taxon>Chordata</taxon>
        <taxon>Craniata</taxon>
        <taxon>Vertebrata</taxon>
        <taxon>Euteleostomi</taxon>
        <taxon>Mammalia</taxon>
        <taxon>Eutheria</taxon>
        <taxon>Euarchontoglires</taxon>
        <taxon>Primates</taxon>
        <taxon>Haplorrhini</taxon>
        <taxon>Catarrhini</taxon>
        <taxon>Hominidae</taxon>
        <taxon>Pongo</taxon>
    </lineage>
</organism>
<feature type="compositionally biased region" description="Gly residues" evidence="9">
    <location>
        <begin position="42"/>
        <end position="61"/>
    </location>
</feature>
<dbReference type="InParanoid" id="H2PV45"/>
<keyword evidence="7" id="KW-0676">Redox-active center</keyword>
<dbReference type="EC" id="1.11.1.24" evidence="2"/>
<gene>
    <name evidence="11" type="primary">PRDX4</name>
</gene>
<evidence type="ECO:0000256" key="9">
    <source>
        <dbReference type="SAM" id="MobiDB-lite"/>
    </source>
</evidence>
<dbReference type="GO" id="GO:0033554">
    <property type="term" value="P:cellular response to stress"/>
    <property type="evidence" value="ECO:0007669"/>
    <property type="project" value="TreeGrafter"/>
</dbReference>
<proteinExistence type="inferred from homology"/>
<evidence type="ECO:0000256" key="7">
    <source>
        <dbReference type="ARBA" id="ARBA00023284"/>
    </source>
</evidence>
<keyword evidence="12" id="KW-1185">Reference proteome</keyword>
<dbReference type="PANTHER" id="PTHR10681">
    <property type="entry name" value="THIOREDOXIN PEROXIDASE"/>
    <property type="match status" value="1"/>
</dbReference>
<evidence type="ECO:0000313" key="11">
    <source>
        <dbReference type="Ensembl" id="ENSPPYP00000022589.3"/>
    </source>
</evidence>
<evidence type="ECO:0000313" key="12">
    <source>
        <dbReference type="Proteomes" id="UP000001595"/>
    </source>
</evidence>
<dbReference type="eggNOG" id="KOG0852">
    <property type="taxonomic scope" value="Eukaryota"/>
</dbReference>
<dbReference type="HOGENOM" id="CLU_042529_21_1_1"/>
<dbReference type="GO" id="GO:0006979">
    <property type="term" value="P:response to oxidative stress"/>
    <property type="evidence" value="ECO:0007669"/>
    <property type="project" value="Ensembl"/>
</dbReference>
<dbReference type="GeneTree" id="ENSGT00940000153430"/>
<reference evidence="11" key="2">
    <citation type="submission" date="2025-08" db="UniProtKB">
        <authorList>
            <consortium name="Ensembl"/>
        </authorList>
    </citation>
    <scope>IDENTIFICATION</scope>
</reference>
<evidence type="ECO:0000256" key="1">
    <source>
        <dbReference type="ARBA" id="ARBA00009796"/>
    </source>
</evidence>
<dbReference type="CDD" id="cd03015">
    <property type="entry name" value="PRX_Typ2cys"/>
    <property type="match status" value="1"/>
</dbReference>
<name>H2PV45_PONAB</name>
<evidence type="ECO:0000259" key="10">
    <source>
        <dbReference type="PROSITE" id="PS51352"/>
    </source>
</evidence>
<evidence type="ECO:0000256" key="2">
    <source>
        <dbReference type="ARBA" id="ARBA00013017"/>
    </source>
</evidence>
<dbReference type="PANTHER" id="PTHR10681:SF173">
    <property type="entry name" value="PEROXIREDOXIN-4"/>
    <property type="match status" value="1"/>
</dbReference>
<dbReference type="GO" id="GO:0007283">
    <property type="term" value="P:spermatogenesis"/>
    <property type="evidence" value="ECO:0007669"/>
    <property type="project" value="Ensembl"/>
</dbReference>
<dbReference type="GO" id="GO:0005783">
    <property type="term" value="C:endoplasmic reticulum"/>
    <property type="evidence" value="ECO:0007669"/>
    <property type="project" value="Ensembl"/>
</dbReference>
<reference evidence="11 12" key="1">
    <citation type="submission" date="2008-02" db="EMBL/GenBank/DDBJ databases">
        <title>A 6x draft sequence assembly of the Pongo pygmaeus abelii genome.</title>
        <authorList>
            <person name="Wilson R.K."/>
            <person name="Mardis E."/>
        </authorList>
    </citation>
    <scope>NUCLEOTIDE SEQUENCE [LARGE SCALE GENOMIC DNA]</scope>
</reference>
<comment type="catalytic activity">
    <reaction evidence="8">
        <text>a hydroperoxide + [thioredoxin]-dithiol = an alcohol + [thioredoxin]-disulfide + H2O</text>
        <dbReference type="Rhea" id="RHEA:62620"/>
        <dbReference type="Rhea" id="RHEA-COMP:10698"/>
        <dbReference type="Rhea" id="RHEA-COMP:10700"/>
        <dbReference type="ChEBI" id="CHEBI:15377"/>
        <dbReference type="ChEBI" id="CHEBI:29950"/>
        <dbReference type="ChEBI" id="CHEBI:30879"/>
        <dbReference type="ChEBI" id="CHEBI:35924"/>
        <dbReference type="ChEBI" id="CHEBI:50058"/>
        <dbReference type="EC" id="1.11.1.24"/>
    </reaction>
</comment>
<dbReference type="GO" id="GO:2000255">
    <property type="term" value="P:negative regulation of male germ cell proliferation"/>
    <property type="evidence" value="ECO:0007669"/>
    <property type="project" value="Ensembl"/>
</dbReference>
<dbReference type="GO" id="GO:0042802">
    <property type="term" value="F:identical protein binding"/>
    <property type="evidence" value="ECO:0007669"/>
    <property type="project" value="Ensembl"/>
</dbReference>
<keyword evidence="3" id="KW-0575">Peroxidase</keyword>
<dbReference type="SUPFAM" id="SSF52833">
    <property type="entry name" value="Thioredoxin-like"/>
    <property type="match status" value="1"/>
</dbReference>
<dbReference type="InterPro" id="IPR000866">
    <property type="entry name" value="AhpC/TSA"/>
</dbReference>
<dbReference type="GO" id="GO:0030198">
    <property type="term" value="P:extracellular matrix organization"/>
    <property type="evidence" value="ECO:0007669"/>
    <property type="project" value="Ensembl"/>
</dbReference>
<dbReference type="GO" id="GO:0008584">
    <property type="term" value="P:male gonad development"/>
    <property type="evidence" value="ECO:0007669"/>
    <property type="project" value="Ensembl"/>
</dbReference>
<comment type="similarity">
    <text evidence="1">Belongs to the peroxiredoxin family. AhpC/Prx1 subfamily.</text>
</comment>
<dbReference type="Pfam" id="PF10417">
    <property type="entry name" value="1-cysPrx_C"/>
    <property type="match status" value="1"/>
</dbReference>
<dbReference type="Ensembl" id="ENSPPYT00000023548.3">
    <property type="protein sequence ID" value="ENSPPYP00000022589.3"/>
    <property type="gene ID" value="ENSPPYG00000020188.3"/>
</dbReference>
<dbReference type="InterPro" id="IPR036249">
    <property type="entry name" value="Thioredoxin-like_sf"/>
</dbReference>
<dbReference type="FunCoup" id="H2PV45">
    <property type="interactions" value="1229"/>
</dbReference>
<dbReference type="Gene3D" id="3.40.30.10">
    <property type="entry name" value="Glutaredoxin"/>
    <property type="match status" value="1"/>
</dbReference>
<accession>H2PV45</accession>
<evidence type="ECO:0000256" key="5">
    <source>
        <dbReference type="ARBA" id="ARBA00023002"/>
    </source>
</evidence>
<evidence type="ECO:0000256" key="8">
    <source>
        <dbReference type="ARBA" id="ARBA00049091"/>
    </source>
</evidence>
<dbReference type="AlphaFoldDB" id="H2PV45"/>
<dbReference type="STRING" id="9601.ENSPPYP00000022589"/>
<reference evidence="11" key="3">
    <citation type="submission" date="2025-09" db="UniProtKB">
        <authorList>
            <consortium name="Ensembl"/>
        </authorList>
    </citation>
    <scope>IDENTIFICATION</scope>
</reference>
<dbReference type="PROSITE" id="PS51352">
    <property type="entry name" value="THIOREDOXIN_2"/>
    <property type="match status" value="1"/>
</dbReference>
<dbReference type="GO" id="GO:0005829">
    <property type="term" value="C:cytosol"/>
    <property type="evidence" value="ECO:0007669"/>
    <property type="project" value="Ensembl"/>
</dbReference>
<protein>
    <recommendedName>
        <fullName evidence="2">thioredoxin-dependent peroxiredoxin</fullName>
        <ecNumber evidence="2">1.11.1.24</ecNumber>
    </recommendedName>
</protein>
<dbReference type="GO" id="GO:0008379">
    <property type="term" value="F:thioredoxin peroxidase activity"/>
    <property type="evidence" value="ECO:0007669"/>
    <property type="project" value="TreeGrafter"/>
</dbReference>
<dbReference type="GO" id="GO:0051604">
    <property type="term" value="P:protein maturation"/>
    <property type="evidence" value="ECO:0007669"/>
    <property type="project" value="Ensembl"/>
</dbReference>
<sequence length="374" mass="41318">MDVEGCLKQRGGQETLSLPSQGWATLQVRVRRGTQAQMQAWDGGGAAGAHGAGREAGGGVEGAEQVSRGRAPARAGVVHAVVAAWRREKPRSRQGTCFCARVVMEALPLLAATTPDHGRHRRLLLLPLLLFLLPAGAVQGWETEERPRTREEECHFYAGGQVYPGEASRVSVADHSLHLSKAKISKPAPYWEGTAVIDGEFKELKLTDYRGKYLVFFFYPLDFTFVCPTEIIAFSDRLEEFRSINTEVVACSVDSQFTHLAWINTPRRQGGLGPIRIPLLSDLTHQISKDYGVYLEDSGHTLRGLFIIDDKGILRQITLNDLPVGRSVDETLRLVQAFQYTDKHGEVCPAGWKPGSETIIPDPAGKLKYFDKLN</sequence>
<dbReference type="Pfam" id="PF00578">
    <property type="entry name" value="AhpC-TSA"/>
    <property type="match status" value="1"/>
</dbReference>
<keyword evidence="6" id="KW-1015">Disulfide bond</keyword>
<accession>A0A2J8W3Z7</accession>
<evidence type="ECO:0000256" key="4">
    <source>
        <dbReference type="ARBA" id="ARBA00022862"/>
    </source>
</evidence>
<dbReference type="GO" id="GO:0045454">
    <property type="term" value="P:cell redox homeostasis"/>
    <property type="evidence" value="ECO:0007669"/>
    <property type="project" value="Ensembl"/>
</dbReference>
<evidence type="ECO:0000256" key="3">
    <source>
        <dbReference type="ARBA" id="ARBA00022559"/>
    </source>
</evidence>
<dbReference type="InterPro" id="IPR013766">
    <property type="entry name" value="Thioredoxin_domain"/>
</dbReference>
<evidence type="ECO:0000256" key="6">
    <source>
        <dbReference type="ARBA" id="ARBA00023157"/>
    </source>
</evidence>
<dbReference type="FunFam" id="3.40.30.10:FF:000003">
    <property type="entry name" value="Peroxiredoxin 1"/>
    <property type="match status" value="1"/>
</dbReference>
<dbReference type="GO" id="GO:0042744">
    <property type="term" value="P:hydrogen peroxide catabolic process"/>
    <property type="evidence" value="ECO:0007669"/>
    <property type="project" value="TreeGrafter"/>
</dbReference>